<feature type="compositionally biased region" description="Polar residues" evidence="1">
    <location>
        <begin position="92"/>
        <end position="118"/>
    </location>
</feature>
<dbReference type="RefSeq" id="XP_008875222.1">
    <property type="nucleotide sequence ID" value="XM_008877000.1"/>
</dbReference>
<feature type="region of interest" description="Disordered" evidence="1">
    <location>
        <begin position="92"/>
        <end position="123"/>
    </location>
</feature>
<gene>
    <name evidence="2" type="ORF">H310_10576</name>
</gene>
<dbReference type="GeneID" id="20087626"/>
<dbReference type="EMBL" id="KI913978">
    <property type="protein sequence ID" value="ETV95911.1"/>
    <property type="molecule type" value="Genomic_DNA"/>
</dbReference>
<protein>
    <submittedName>
        <fullName evidence="2">Uncharacterized protein</fullName>
    </submittedName>
</protein>
<feature type="region of interest" description="Disordered" evidence="1">
    <location>
        <begin position="524"/>
        <end position="561"/>
    </location>
</feature>
<name>A0A024TQN7_9STRA</name>
<dbReference type="OrthoDB" id="76606at2759"/>
<proteinExistence type="predicted"/>
<feature type="region of interest" description="Disordered" evidence="1">
    <location>
        <begin position="1"/>
        <end position="26"/>
    </location>
</feature>
<feature type="region of interest" description="Disordered" evidence="1">
    <location>
        <begin position="443"/>
        <end position="469"/>
    </location>
</feature>
<sequence length="561" mass="62391">MSERYQSRRSSASQSTYHETGAQNYNPSRDILVDSVVDVINSPADQHPTSVEFLYLPSGEILAKPSHTTNAVMPPAMMQIDMLSPSARYDNSNFPRPPSTTASTMSLREQALSSPASHNQKKYTRNRAQFVDTATPPGHNTYQQRILELEALLQNEKKRSLDKMRLLLDEQDKVHDLQTRFASLQSKVKSMESTISRHDATTRDLEASLAAANARHATVVVELAEKTNEVDRLTHEAEIHKSDMAKILAHAPPPVSPARPKLNLVTSSTQTPPAPMATPMQPADTRIDSEAPSQSFSRHDVATNYEATGTNIATSTSTAATQSSSMDTVLDAIRAWKEMADAWCRKSSLSSLDSLLLDFPTLPDRATPSSTPPPSPTKDANATVIAMLKRRLALVDKEYRHTHSKYIELKELCARQCVREADLQNFVNEHRLRGQCNLRLPSTQSTVSPSLSFASRQEGGEPDEPRRPMEGHVKVVIQKRERSNDPSHAPVISTTVDGSAVRAKLHSMRKQRGHKDDKHPLHVVVHPSKELTRRHQRMPTPQAKKTTKRTAPPTTSVRPWV</sequence>
<feature type="compositionally biased region" description="Polar residues" evidence="1">
    <location>
        <begin position="443"/>
        <end position="455"/>
    </location>
</feature>
<feature type="region of interest" description="Disordered" evidence="1">
    <location>
        <begin position="252"/>
        <end position="298"/>
    </location>
</feature>
<reference evidence="2" key="1">
    <citation type="submission" date="2013-12" db="EMBL/GenBank/DDBJ databases">
        <title>The Genome Sequence of Aphanomyces invadans NJM9701.</title>
        <authorList>
            <consortium name="The Broad Institute Genomics Platform"/>
            <person name="Russ C."/>
            <person name="Tyler B."/>
            <person name="van West P."/>
            <person name="Dieguez-Uribeondo J."/>
            <person name="Young S.K."/>
            <person name="Zeng Q."/>
            <person name="Gargeya S."/>
            <person name="Fitzgerald M."/>
            <person name="Abouelleil A."/>
            <person name="Alvarado L."/>
            <person name="Chapman S.B."/>
            <person name="Gainer-Dewar J."/>
            <person name="Goldberg J."/>
            <person name="Griggs A."/>
            <person name="Gujja S."/>
            <person name="Hansen M."/>
            <person name="Howarth C."/>
            <person name="Imamovic A."/>
            <person name="Ireland A."/>
            <person name="Larimer J."/>
            <person name="McCowan C."/>
            <person name="Murphy C."/>
            <person name="Pearson M."/>
            <person name="Poon T.W."/>
            <person name="Priest M."/>
            <person name="Roberts A."/>
            <person name="Saif S."/>
            <person name="Shea T."/>
            <person name="Sykes S."/>
            <person name="Wortman J."/>
            <person name="Nusbaum C."/>
            <person name="Birren B."/>
        </authorList>
    </citation>
    <scope>NUCLEOTIDE SEQUENCE [LARGE SCALE GENOMIC DNA]</scope>
    <source>
        <strain evidence="2">NJM9701</strain>
    </source>
</reference>
<organism evidence="2">
    <name type="scientific">Aphanomyces invadans</name>
    <dbReference type="NCBI Taxonomy" id="157072"/>
    <lineage>
        <taxon>Eukaryota</taxon>
        <taxon>Sar</taxon>
        <taxon>Stramenopiles</taxon>
        <taxon>Oomycota</taxon>
        <taxon>Saprolegniomycetes</taxon>
        <taxon>Saprolegniales</taxon>
        <taxon>Verrucalvaceae</taxon>
        <taxon>Aphanomyces</taxon>
    </lineage>
</organism>
<dbReference type="AlphaFoldDB" id="A0A024TQN7"/>
<dbReference type="VEuPathDB" id="FungiDB:H310_10576"/>
<feature type="compositionally biased region" description="Polar residues" evidence="1">
    <location>
        <begin position="16"/>
        <end position="26"/>
    </location>
</feature>
<evidence type="ECO:0000256" key="1">
    <source>
        <dbReference type="SAM" id="MobiDB-lite"/>
    </source>
</evidence>
<evidence type="ECO:0000313" key="2">
    <source>
        <dbReference type="EMBL" id="ETV95911.1"/>
    </source>
</evidence>
<dbReference type="STRING" id="157072.A0A024TQN7"/>
<feature type="compositionally biased region" description="Low complexity" evidence="1">
    <location>
        <begin position="539"/>
        <end position="555"/>
    </location>
</feature>
<accession>A0A024TQN7</accession>
<feature type="compositionally biased region" description="Low complexity" evidence="1">
    <location>
        <begin position="266"/>
        <end position="282"/>
    </location>
</feature>
<dbReference type="eggNOG" id="ENOG502S4JI">
    <property type="taxonomic scope" value="Eukaryota"/>
</dbReference>